<sequence>MTYGNGLFVATSLDGAHRVMTSPDGVNWTAQTAAEQNTWWAVTYGNGLFVAVSGDGANRVMTSSDGVTWTARTAAAASGWNAVTYGNGLFVAVAYDGSTRVMTSGWPSLPPGAPASLVATPGNGSASISFTAGSNAGPAITKYQYKVGAGAWTDAVGTSSPITITGLTNYVTSSIRIRAVNSHGASPASAAVSVRPKVTGPSIGVAYSSGKNGAFVGFSFARPAGSILVGFTVRAYAKGTNTVVSSCQVLPNSRNCYVGSLVSGTEYDIRVQGYLRVSGSSTVRETFESATARVRINS</sequence>
<organism evidence="2">
    <name type="scientific">freshwater metagenome</name>
    <dbReference type="NCBI Taxonomy" id="449393"/>
    <lineage>
        <taxon>unclassified sequences</taxon>
        <taxon>metagenomes</taxon>
        <taxon>ecological metagenomes</taxon>
    </lineage>
</organism>
<dbReference type="SUPFAM" id="SSF49265">
    <property type="entry name" value="Fibronectin type III"/>
    <property type="match status" value="1"/>
</dbReference>
<reference evidence="2" key="1">
    <citation type="submission" date="2020-05" db="EMBL/GenBank/DDBJ databases">
        <authorList>
            <person name="Chiriac C."/>
            <person name="Salcher M."/>
            <person name="Ghai R."/>
            <person name="Kavagutti S V."/>
        </authorList>
    </citation>
    <scope>NUCLEOTIDE SEQUENCE</scope>
</reference>
<dbReference type="SMART" id="SM00060">
    <property type="entry name" value="FN3"/>
    <property type="match status" value="2"/>
</dbReference>
<evidence type="ECO:0000259" key="1">
    <source>
        <dbReference type="PROSITE" id="PS50853"/>
    </source>
</evidence>
<dbReference type="EMBL" id="CAEMXZ010000047">
    <property type="protein sequence ID" value="CAB4323485.1"/>
    <property type="molecule type" value="Genomic_DNA"/>
</dbReference>
<gene>
    <name evidence="2" type="ORF">UFOPK1392_01240</name>
</gene>
<dbReference type="Gene3D" id="2.60.40.10">
    <property type="entry name" value="Immunoglobulins"/>
    <property type="match status" value="2"/>
</dbReference>
<proteinExistence type="predicted"/>
<evidence type="ECO:0000313" key="2">
    <source>
        <dbReference type="EMBL" id="CAB4323485.1"/>
    </source>
</evidence>
<dbReference type="InterPro" id="IPR036116">
    <property type="entry name" value="FN3_sf"/>
</dbReference>
<dbReference type="AlphaFoldDB" id="A0A6J5YDJ5"/>
<name>A0A6J5YDJ5_9ZZZZ</name>
<dbReference type="CDD" id="cd00063">
    <property type="entry name" value="FN3"/>
    <property type="match status" value="1"/>
</dbReference>
<dbReference type="InterPro" id="IPR013783">
    <property type="entry name" value="Ig-like_fold"/>
</dbReference>
<protein>
    <submittedName>
        <fullName evidence="2">Unannotated protein</fullName>
    </submittedName>
</protein>
<feature type="domain" description="Fibronectin type-III" evidence="1">
    <location>
        <begin position="110"/>
        <end position="202"/>
    </location>
</feature>
<dbReference type="InterPro" id="IPR003961">
    <property type="entry name" value="FN3_dom"/>
</dbReference>
<accession>A0A6J5YDJ5</accession>
<dbReference type="PROSITE" id="PS50853">
    <property type="entry name" value="FN3"/>
    <property type="match status" value="1"/>
</dbReference>